<dbReference type="EMBL" id="FQXJ01000003">
    <property type="protein sequence ID" value="SHH10959.1"/>
    <property type="molecule type" value="Genomic_DNA"/>
</dbReference>
<keyword evidence="2" id="KW-1185">Reference proteome</keyword>
<evidence type="ECO:0000313" key="2">
    <source>
        <dbReference type="Proteomes" id="UP000183954"/>
    </source>
</evidence>
<dbReference type="Proteomes" id="UP000183954">
    <property type="component" value="Unassembled WGS sequence"/>
</dbReference>
<dbReference type="STRING" id="1121420.SAMN02746098_00190"/>
<dbReference type="RefSeq" id="WP_073027142.1">
    <property type="nucleotide sequence ID" value="NZ_FQXJ01000003.1"/>
</dbReference>
<dbReference type="AlphaFoldDB" id="A0A1M5QB36"/>
<sequence length="245" mass="28051">MGSKKIILFIVEGITDQTCLGYVLSKIINSNRIEFKLTNGDITTKSEVNSSNIPTKLVDVVREFSGKIFKARDFCEIVHLIDMDGAFIPDNQLVEKTPETPVDPSDLKKLYYSDNQIFVNNIVDTQQRNCKKKAVINRLITLKSIWKTIPYSVYFFSCNLDHVLHGERNLLGKDKFPKADAFNAQFEICNGDSSKQFLDFLNTPEFAVTGSYDETWTFIKADTNSLNRYTNFHLYFSNPKNPRDS</sequence>
<proteinExistence type="predicted"/>
<accession>A0A1M5QB36</accession>
<protein>
    <submittedName>
        <fullName evidence="1">Uncharacterized protein</fullName>
    </submittedName>
</protein>
<organism evidence="1 2">
    <name type="scientific">Desulfosporosinus lacus DSM 15449</name>
    <dbReference type="NCBI Taxonomy" id="1121420"/>
    <lineage>
        <taxon>Bacteria</taxon>
        <taxon>Bacillati</taxon>
        <taxon>Bacillota</taxon>
        <taxon>Clostridia</taxon>
        <taxon>Eubacteriales</taxon>
        <taxon>Desulfitobacteriaceae</taxon>
        <taxon>Desulfosporosinus</taxon>
    </lineage>
</organism>
<name>A0A1M5QB36_9FIRM</name>
<evidence type="ECO:0000313" key="1">
    <source>
        <dbReference type="EMBL" id="SHH10959.1"/>
    </source>
</evidence>
<gene>
    <name evidence="1" type="ORF">SAMN02746098_00190</name>
</gene>
<reference evidence="2" key="1">
    <citation type="submission" date="2016-11" db="EMBL/GenBank/DDBJ databases">
        <authorList>
            <person name="Varghese N."/>
            <person name="Submissions S."/>
        </authorList>
    </citation>
    <scope>NUCLEOTIDE SEQUENCE [LARGE SCALE GENOMIC DNA]</scope>
    <source>
        <strain evidence="2">DSM 15449</strain>
    </source>
</reference>